<dbReference type="Proteomes" id="UP001212411">
    <property type="component" value="Chromosome 2"/>
</dbReference>
<keyword evidence="3" id="KW-1185">Reference proteome</keyword>
<reference evidence="2 3" key="1">
    <citation type="journal article" date="2023" name="G3 (Bethesda)">
        <title>A high-quality reference genome for the fission yeast Schizosaccharomyces osmophilus.</title>
        <authorList>
            <person name="Jia G.S."/>
            <person name="Zhang W.C."/>
            <person name="Liang Y."/>
            <person name="Liu X.H."/>
            <person name="Rhind N."/>
            <person name="Pidoux A."/>
            <person name="Brysch-Herzberg M."/>
            <person name="Du L.L."/>
        </authorList>
    </citation>
    <scope>NUCLEOTIDE SEQUENCE [LARGE SCALE GENOMIC DNA]</scope>
    <source>
        <strain evidence="2 3">CBS 15793</strain>
    </source>
</reference>
<proteinExistence type="predicted"/>
<protein>
    <submittedName>
        <fullName evidence="2">Uncharacterized protein</fullName>
    </submittedName>
</protein>
<dbReference type="AlphaFoldDB" id="A0AAF0AXF6"/>
<evidence type="ECO:0000313" key="2">
    <source>
        <dbReference type="EMBL" id="WBW74075.1"/>
    </source>
</evidence>
<evidence type="ECO:0000313" key="3">
    <source>
        <dbReference type="Proteomes" id="UP001212411"/>
    </source>
</evidence>
<gene>
    <name evidence="2" type="ORF">SOMG_03571</name>
</gene>
<name>A0AAF0AXF6_9SCHI</name>
<dbReference type="RefSeq" id="XP_056038318.1">
    <property type="nucleotide sequence ID" value="XM_056182361.1"/>
</dbReference>
<organism evidence="2 3">
    <name type="scientific">Schizosaccharomyces osmophilus</name>
    <dbReference type="NCBI Taxonomy" id="2545709"/>
    <lineage>
        <taxon>Eukaryota</taxon>
        <taxon>Fungi</taxon>
        <taxon>Dikarya</taxon>
        <taxon>Ascomycota</taxon>
        <taxon>Taphrinomycotina</taxon>
        <taxon>Schizosaccharomycetes</taxon>
        <taxon>Schizosaccharomycetales</taxon>
        <taxon>Schizosaccharomycetaceae</taxon>
        <taxon>Schizosaccharomyces</taxon>
    </lineage>
</organism>
<evidence type="ECO:0000256" key="1">
    <source>
        <dbReference type="SAM" id="MobiDB-lite"/>
    </source>
</evidence>
<sequence length="128" mass="14202">MNGTEKEMQLDAAKPAESSLASNSSDSCLPRYSDNFYLNDLEKGCLCLRPILAPEYSEQNHEEDSMLNSVSVSTKELFKSTNKYMLSALWLFICPAKMARIPQAAERKEKSISSTGLVFFFGSITGIS</sequence>
<accession>A0AAF0AXF6</accession>
<feature type="compositionally biased region" description="Low complexity" evidence="1">
    <location>
        <begin position="18"/>
        <end position="27"/>
    </location>
</feature>
<dbReference type="EMBL" id="CP115612">
    <property type="protein sequence ID" value="WBW74075.1"/>
    <property type="molecule type" value="Genomic_DNA"/>
</dbReference>
<dbReference type="GeneID" id="80877050"/>
<dbReference type="KEGG" id="som:SOMG_03571"/>
<feature type="region of interest" description="Disordered" evidence="1">
    <location>
        <begin position="1"/>
        <end position="29"/>
    </location>
</feature>